<evidence type="ECO:0000313" key="1">
    <source>
        <dbReference type="EMBL" id="CAE7214659.1"/>
    </source>
</evidence>
<organism evidence="1 2">
    <name type="scientific">Symbiodinium natans</name>
    <dbReference type="NCBI Taxonomy" id="878477"/>
    <lineage>
        <taxon>Eukaryota</taxon>
        <taxon>Sar</taxon>
        <taxon>Alveolata</taxon>
        <taxon>Dinophyceae</taxon>
        <taxon>Suessiales</taxon>
        <taxon>Symbiodiniaceae</taxon>
        <taxon>Symbiodinium</taxon>
    </lineage>
</organism>
<accession>A0A812JQS0</accession>
<comment type="caution">
    <text evidence="1">The sequence shown here is derived from an EMBL/GenBank/DDBJ whole genome shotgun (WGS) entry which is preliminary data.</text>
</comment>
<gene>
    <name evidence="1" type="ORF">SNAT2548_LOCUS7470</name>
</gene>
<keyword evidence="2" id="KW-1185">Reference proteome</keyword>
<dbReference type="AlphaFoldDB" id="A0A812JQS0"/>
<protein>
    <submittedName>
        <fullName evidence="1">Uncharacterized protein</fullName>
    </submittedName>
</protein>
<dbReference type="Proteomes" id="UP000604046">
    <property type="component" value="Unassembled WGS sequence"/>
</dbReference>
<name>A0A812JQS0_9DINO</name>
<dbReference type="EMBL" id="CAJNDS010000522">
    <property type="protein sequence ID" value="CAE7214659.1"/>
    <property type="molecule type" value="Genomic_DNA"/>
</dbReference>
<proteinExistence type="predicted"/>
<reference evidence="1" key="1">
    <citation type="submission" date="2021-02" db="EMBL/GenBank/DDBJ databases">
        <authorList>
            <person name="Dougan E. K."/>
            <person name="Rhodes N."/>
            <person name="Thang M."/>
            <person name="Chan C."/>
        </authorList>
    </citation>
    <scope>NUCLEOTIDE SEQUENCE</scope>
</reference>
<sequence>MSSLEALTRAHEDMIVRRVGILGDWMAKSHTFRGSDGQAFTGLASLLMRCMGVNLQKLGAGEEVCMHFVVPYTQDAQEDYLIFVPSLVQNPLQPQEGICSHGPECECNQTRLQLVGLVPDKVFLADPLSIFNLGLLASAEEDEHQGIEALSLAFGIPSRRIREIFVAEGYVLTRDYACKILELLARRRSRVPTILVGESGTGKTRVPWPTSAYGRLSRNCGPFWGHTATNIYVGYPKRDHNFDNHPYELSVYHISALRPSASLHLDPVSTQLTLMPRGSGNADAASPGV</sequence>
<evidence type="ECO:0000313" key="2">
    <source>
        <dbReference type="Proteomes" id="UP000604046"/>
    </source>
</evidence>